<dbReference type="SUPFAM" id="SSF47095">
    <property type="entry name" value="HMG-box"/>
    <property type="match status" value="1"/>
</dbReference>
<feature type="region of interest" description="Disordered" evidence="6">
    <location>
        <begin position="113"/>
        <end position="146"/>
    </location>
</feature>
<evidence type="ECO:0000256" key="1">
    <source>
        <dbReference type="ARBA" id="ARBA00004123"/>
    </source>
</evidence>
<keyword evidence="3 5" id="KW-0238">DNA-binding</keyword>
<dbReference type="CDD" id="cd22005">
    <property type="entry name" value="HMG-box_AtHMGB1-like"/>
    <property type="match status" value="1"/>
</dbReference>
<evidence type="ECO:0000256" key="5">
    <source>
        <dbReference type="PROSITE-ProRule" id="PRU00267"/>
    </source>
</evidence>
<evidence type="ECO:0000259" key="7">
    <source>
        <dbReference type="PROSITE" id="PS50118"/>
    </source>
</evidence>
<protein>
    <recommendedName>
        <fullName evidence="7">HMG box domain-containing protein</fullName>
    </recommendedName>
</protein>
<dbReference type="InterPro" id="IPR031061">
    <property type="entry name" value="HMGB_plant"/>
</dbReference>
<dbReference type="SMART" id="SM00398">
    <property type="entry name" value="HMG"/>
    <property type="match status" value="1"/>
</dbReference>
<keyword evidence="9" id="KW-1185">Reference proteome</keyword>
<dbReference type="Pfam" id="PF00505">
    <property type="entry name" value="HMG_box"/>
    <property type="match status" value="1"/>
</dbReference>
<comment type="caution">
    <text evidence="8">The sequence shown here is derived from an EMBL/GenBank/DDBJ whole genome shotgun (WGS) entry which is preliminary data.</text>
</comment>
<evidence type="ECO:0000313" key="8">
    <source>
        <dbReference type="EMBL" id="RAL41826.1"/>
    </source>
</evidence>
<dbReference type="PROSITE" id="PS50118">
    <property type="entry name" value="HMG_BOX_2"/>
    <property type="match status" value="1"/>
</dbReference>
<comment type="subcellular location">
    <subcellularLocation>
        <location evidence="1">Nucleus</location>
    </subcellularLocation>
</comment>
<evidence type="ECO:0000256" key="2">
    <source>
        <dbReference type="ARBA" id="ARBA00008774"/>
    </source>
</evidence>
<dbReference type="AlphaFoldDB" id="A0A328D8N3"/>
<dbReference type="GO" id="GO:0000785">
    <property type="term" value="C:chromatin"/>
    <property type="evidence" value="ECO:0007669"/>
    <property type="project" value="UniProtKB-ARBA"/>
</dbReference>
<evidence type="ECO:0000256" key="4">
    <source>
        <dbReference type="ARBA" id="ARBA00023242"/>
    </source>
</evidence>
<dbReference type="PANTHER" id="PTHR46261:SF32">
    <property type="entry name" value="HIGH MOBILITY GROUP B PROTEIN 3-LIKE"/>
    <property type="match status" value="1"/>
</dbReference>
<reference evidence="8 9" key="1">
    <citation type="submission" date="2018-06" db="EMBL/GenBank/DDBJ databases">
        <title>The Genome of Cuscuta australis (Dodder) Provides Insight into the Evolution of Plant Parasitism.</title>
        <authorList>
            <person name="Liu H."/>
        </authorList>
    </citation>
    <scope>NUCLEOTIDE SEQUENCE [LARGE SCALE GENOMIC DNA]</scope>
    <source>
        <strain evidence="9">cv. Yunnan</strain>
        <tissue evidence="8">Vines</tissue>
    </source>
</reference>
<dbReference type="PANTHER" id="PTHR46261">
    <property type="entry name" value="HIGH MOBILITY GROUP B PROTEIN 4-RELATED"/>
    <property type="match status" value="1"/>
</dbReference>
<evidence type="ECO:0000256" key="6">
    <source>
        <dbReference type="SAM" id="MobiDB-lite"/>
    </source>
</evidence>
<dbReference type="GO" id="GO:0003677">
    <property type="term" value="F:DNA binding"/>
    <property type="evidence" value="ECO:0007669"/>
    <property type="project" value="UniProtKB-UniRule"/>
</dbReference>
<dbReference type="EMBL" id="NQVE01000183">
    <property type="protein sequence ID" value="RAL41826.1"/>
    <property type="molecule type" value="Genomic_DNA"/>
</dbReference>
<proteinExistence type="inferred from homology"/>
<feature type="DNA-binding region" description="HMG box" evidence="5">
    <location>
        <begin position="44"/>
        <end position="113"/>
    </location>
</feature>
<dbReference type="Proteomes" id="UP000249390">
    <property type="component" value="Unassembled WGS sequence"/>
</dbReference>
<evidence type="ECO:0000256" key="3">
    <source>
        <dbReference type="ARBA" id="ARBA00023125"/>
    </source>
</evidence>
<accession>A0A328D8N3</accession>
<organism evidence="8 9">
    <name type="scientific">Cuscuta australis</name>
    <dbReference type="NCBI Taxonomy" id="267555"/>
    <lineage>
        <taxon>Eukaryota</taxon>
        <taxon>Viridiplantae</taxon>
        <taxon>Streptophyta</taxon>
        <taxon>Embryophyta</taxon>
        <taxon>Tracheophyta</taxon>
        <taxon>Spermatophyta</taxon>
        <taxon>Magnoliopsida</taxon>
        <taxon>eudicotyledons</taxon>
        <taxon>Gunneridae</taxon>
        <taxon>Pentapetalae</taxon>
        <taxon>asterids</taxon>
        <taxon>lamiids</taxon>
        <taxon>Solanales</taxon>
        <taxon>Convolvulaceae</taxon>
        <taxon>Cuscuteae</taxon>
        <taxon>Cuscuta</taxon>
        <taxon>Cuscuta subgen. Grammica</taxon>
        <taxon>Cuscuta sect. Cleistogrammica</taxon>
    </lineage>
</organism>
<feature type="domain" description="HMG box" evidence="7">
    <location>
        <begin position="44"/>
        <end position="113"/>
    </location>
</feature>
<feature type="compositionally biased region" description="Low complexity" evidence="6">
    <location>
        <begin position="116"/>
        <end position="130"/>
    </location>
</feature>
<dbReference type="GO" id="GO:0003682">
    <property type="term" value="F:chromatin binding"/>
    <property type="evidence" value="ECO:0007669"/>
    <property type="project" value="UniProtKB-ARBA"/>
</dbReference>
<comment type="similarity">
    <text evidence="2">Belongs to the HMGB family.</text>
</comment>
<keyword evidence="4 5" id="KW-0539">Nucleus</keyword>
<dbReference type="GO" id="GO:0006325">
    <property type="term" value="P:chromatin organization"/>
    <property type="evidence" value="ECO:0007669"/>
    <property type="project" value="UniProtKB-ARBA"/>
</dbReference>
<sequence>MKGLKATSIAQKKLESDCTKKCKGGKANKDATKKGKANKIPGAPKRPLSAYLVFMSDFRKSYKENFPDNKSVAAVSKAGGDKWKLMSDSEKAPYVEKASQLKVQYGSAMEEFKKNSNGASSEATMSSSESVHTSEMKEGSDQEASC</sequence>
<evidence type="ECO:0000313" key="9">
    <source>
        <dbReference type="Proteomes" id="UP000249390"/>
    </source>
</evidence>
<gene>
    <name evidence="8" type="ORF">DM860_009008</name>
</gene>
<dbReference type="InterPro" id="IPR036910">
    <property type="entry name" value="HMG_box_dom_sf"/>
</dbReference>
<dbReference type="InterPro" id="IPR009071">
    <property type="entry name" value="HMG_box_dom"/>
</dbReference>
<dbReference type="Gene3D" id="1.10.30.10">
    <property type="entry name" value="High mobility group box domain"/>
    <property type="match status" value="1"/>
</dbReference>
<name>A0A328D8N3_9ASTE</name>
<feature type="region of interest" description="Disordered" evidence="6">
    <location>
        <begin position="20"/>
        <end position="44"/>
    </location>
</feature>
<dbReference type="GO" id="GO:0030527">
    <property type="term" value="F:structural constituent of chromatin"/>
    <property type="evidence" value="ECO:0007669"/>
    <property type="project" value="UniProtKB-ARBA"/>
</dbReference>
<dbReference type="GO" id="GO:0005634">
    <property type="term" value="C:nucleus"/>
    <property type="evidence" value="ECO:0007669"/>
    <property type="project" value="UniProtKB-SubCell"/>
</dbReference>